<protein>
    <recommendedName>
        <fullName evidence="7">DUF3817 domain-containing protein</fullName>
    </recommendedName>
</protein>
<feature type="transmembrane region" description="Helical" evidence="6">
    <location>
        <begin position="22"/>
        <end position="41"/>
    </location>
</feature>
<dbReference type="PANTHER" id="PTHR40077:SF1">
    <property type="entry name" value="MEMBRANE PROTEIN"/>
    <property type="match status" value="1"/>
</dbReference>
<comment type="subcellular location">
    <subcellularLocation>
        <location evidence="1">Cell membrane</location>
        <topology evidence="1">Multi-pass membrane protein</topology>
    </subcellularLocation>
</comment>
<accession>A0ABQ4S2Z4</accession>
<dbReference type="PANTHER" id="PTHR40077">
    <property type="entry name" value="MEMBRANE PROTEIN-RELATED"/>
    <property type="match status" value="1"/>
</dbReference>
<reference evidence="8" key="2">
    <citation type="submission" date="2021-08" db="EMBL/GenBank/DDBJ databases">
        <authorList>
            <person name="Tani A."/>
            <person name="Ola A."/>
            <person name="Ogura Y."/>
            <person name="Katsura K."/>
            <person name="Hayashi T."/>
        </authorList>
    </citation>
    <scope>NUCLEOTIDE SEQUENCE</scope>
    <source>
        <strain evidence="8">DSM 19015</strain>
    </source>
</reference>
<evidence type="ECO:0000313" key="9">
    <source>
        <dbReference type="Proteomes" id="UP001055125"/>
    </source>
</evidence>
<evidence type="ECO:0000256" key="2">
    <source>
        <dbReference type="ARBA" id="ARBA00022475"/>
    </source>
</evidence>
<dbReference type="EMBL" id="BPQP01000056">
    <property type="protein sequence ID" value="GJD96147.1"/>
    <property type="molecule type" value="Genomic_DNA"/>
</dbReference>
<evidence type="ECO:0000259" key="7">
    <source>
        <dbReference type="Pfam" id="PF12823"/>
    </source>
</evidence>
<evidence type="ECO:0000256" key="6">
    <source>
        <dbReference type="SAM" id="Phobius"/>
    </source>
</evidence>
<comment type="caution">
    <text evidence="8">The sequence shown here is derived from an EMBL/GenBank/DDBJ whole genome shotgun (WGS) entry which is preliminary data.</text>
</comment>
<gene>
    <name evidence="8" type="ORF">OCOJLMKI_3365</name>
</gene>
<organism evidence="8 9">
    <name type="scientific">Methylobacterium iners</name>
    <dbReference type="NCBI Taxonomy" id="418707"/>
    <lineage>
        <taxon>Bacteria</taxon>
        <taxon>Pseudomonadati</taxon>
        <taxon>Pseudomonadota</taxon>
        <taxon>Alphaproteobacteria</taxon>
        <taxon>Hyphomicrobiales</taxon>
        <taxon>Methylobacteriaceae</taxon>
        <taxon>Methylobacterium</taxon>
    </lineage>
</organism>
<reference evidence="8" key="1">
    <citation type="journal article" date="2021" name="Front. Microbiol.">
        <title>Comprehensive Comparative Genomics and Phenotyping of Methylobacterium Species.</title>
        <authorList>
            <person name="Alessa O."/>
            <person name="Ogura Y."/>
            <person name="Fujitani Y."/>
            <person name="Takami H."/>
            <person name="Hayashi T."/>
            <person name="Sahin N."/>
            <person name="Tani A."/>
        </authorList>
    </citation>
    <scope>NUCLEOTIDE SEQUENCE</scope>
    <source>
        <strain evidence="8">DSM 19015</strain>
    </source>
</reference>
<evidence type="ECO:0000256" key="3">
    <source>
        <dbReference type="ARBA" id="ARBA00022692"/>
    </source>
</evidence>
<dbReference type="Pfam" id="PF12823">
    <property type="entry name" value="DUF3817"/>
    <property type="match status" value="1"/>
</dbReference>
<feature type="transmembrane region" description="Helical" evidence="6">
    <location>
        <begin position="53"/>
        <end position="71"/>
    </location>
</feature>
<sequence length="118" mass="12626">MTNQGRSEHVALELAQLRRLELASLVEATTLILLIGVAVPLEHLAGQPLTVSILGPVHGLAFVIYAWAVVQTGTDSGWRASEWARLTVSAFVPFAGLTTRPLVRRKMAQLLENGSGAA</sequence>
<evidence type="ECO:0000313" key="8">
    <source>
        <dbReference type="EMBL" id="GJD96147.1"/>
    </source>
</evidence>
<dbReference type="Proteomes" id="UP001055125">
    <property type="component" value="Unassembled WGS sequence"/>
</dbReference>
<dbReference type="NCBIfam" id="TIGR03954">
    <property type="entry name" value="integ_memb_HG"/>
    <property type="match status" value="1"/>
</dbReference>
<keyword evidence="5 6" id="KW-0472">Membrane</keyword>
<evidence type="ECO:0000256" key="5">
    <source>
        <dbReference type="ARBA" id="ARBA00023136"/>
    </source>
</evidence>
<feature type="domain" description="DUF3817" evidence="7">
    <location>
        <begin position="17"/>
        <end position="99"/>
    </location>
</feature>
<evidence type="ECO:0000256" key="1">
    <source>
        <dbReference type="ARBA" id="ARBA00004651"/>
    </source>
</evidence>
<keyword evidence="3 6" id="KW-0812">Transmembrane</keyword>
<keyword evidence="2" id="KW-1003">Cell membrane</keyword>
<name>A0ABQ4S2Z4_9HYPH</name>
<keyword evidence="9" id="KW-1185">Reference proteome</keyword>
<dbReference type="InterPro" id="IPR023845">
    <property type="entry name" value="DUF3817_TM"/>
</dbReference>
<evidence type="ECO:0000256" key="4">
    <source>
        <dbReference type="ARBA" id="ARBA00022989"/>
    </source>
</evidence>
<keyword evidence="4 6" id="KW-1133">Transmembrane helix</keyword>
<proteinExistence type="predicted"/>